<evidence type="ECO:0000256" key="3">
    <source>
        <dbReference type="ARBA" id="ARBA00022884"/>
    </source>
</evidence>
<evidence type="ECO:0000256" key="4">
    <source>
        <dbReference type="ARBA" id="ARBA00022980"/>
    </source>
</evidence>
<evidence type="ECO:0000256" key="5">
    <source>
        <dbReference type="ARBA" id="ARBA00023274"/>
    </source>
</evidence>
<evidence type="ECO:0000256" key="6">
    <source>
        <dbReference type="HAMAP-Rule" id="MF_01369"/>
    </source>
</evidence>
<dbReference type="InterPro" id="IPR012677">
    <property type="entry name" value="Nucleotide-bd_a/b_plait_sf"/>
</dbReference>
<protein>
    <recommendedName>
        <fullName evidence="6">Large ribosomal subunit protein uL23</fullName>
    </recommendedName>
</protein>
<comment type="function">
    <text evidence="6">One of the early assembly proteins it binds 23S rRNA. One of the proteins that surrounds the polypeptide exit tunnel on the outside of the ribosome. Forms the main docking site for trigger factor binding to the ribosome.</text>
</comment>
<evidence type="ECO:0000313" key="8">
    <source>
        <dbReference type="Proteomes" id="UP000276634"/>
    </source>
</evidence>
<dbReference type="FunFam" id="3.30.70.330:FF:000001">
    <property type="entry name" value="50S ribosomal protein L23"/>
    <property type="match status" value="1"/>
</dbReference>
<proteinExistence type="inferred from homology"/>
<name>A0A3N1Y7L4_9GAMM</name>
<gene>
    <name evidence="6" type="primary">rplW</name>
    <name evidence="7" type="ORF">EDC57_0735</name>
</gene>
<keyword evidence="4 6" id="KW-0689">Ribosomal protein</keyword>
<dbReference type="EMBL" id="RJVI01000001">
    <property type="protein sequence ID" value="ROR34826.1"/>
    <property type="molecule type" value="Genomic_DNA"/>
</dbReference>
<reference evidence="7 8" key="1">
    <citation type="submission" date="2018-11" db="EMBL/GenBank/DDBJ databases">
        <title>Genomic Encyclopedia of Type Strains, Phase IV (KMG-IV): sequencing the most valuable type-strain genomes for metagenomic binning, comparative biology and taxonomic classification.</title>
        <authorList>
            <person name="Goeker M."/>
        </authorList>
    </citation>
    <scope>NUCLEOTIDE SEQUENCE [LARGE SCALE GENOMIC DNA]</scope>
    <source>
        <strain evidence="7 8">DSM 100275</strain>
    </source>
</reference>
<evidence type="ECO:0000256" key="1">
    <source>
        <dbReference type="ARBA" id="ARBA00006700"/>
    </source>
</evidence>
<dbReference type="NCBIfam" id="NF004366">
    <property type="entry name" value="PRK05738.3-2"/>
    <property type="match status" value="1"/>
</dbReference>
<dbReference type="GO" id="GO:0019843">
    <property type="term" value="F:rRNA binding"/>
    <property type="evidence" value="ECO:0007669"/>
    <property type="project" value="UniProtKB-UniRule"/>
</dbReference>
<dbReference type="OrthoDB" id="9793353at2"/>
<dbReference type="GO" id="GO:0005840">
    <property type="term" value="C:ribosome"/>
    <property type="evidence" value="ECO:0007669"/>
    <property type="project" value="UniProtKB-KW"/>
</dbReference>
<accession>A0A3N1Y7L4</accession>
<dbReference type="NCBIfam" id="NF004363">
    <property type="entry name" value="PRK05738.2-4"/>
    <property type="match status" value="1"/>
</dbReference>
<dbReference type="Gene3D" id="3.30.70.330">
    <property type="match status" value="1"/>
</dbReference>
<keyword evidence="2 6" id="KW-0699">rRNA-binding</keyword>
<comment type="similarity">
    <text evidence="1 6">Belongs to the universal ribosomal protein uL23 family.</text>
</comment>
<dbReference type="AlphaFoldDB" id="A0A3N1Y7L4"/>
<dbReference type="PANTHER" id="PTHR11620">
    <property type="entry name" value="60S RIBOSOMAL PROTEIN L23A"/>
    <property type="match status" value="1"/>
</dbReference>
<comment type="subunit">
    <text evidence="6">Part of the 50S ribosomal subunit. Contacts protein L29, and trigger factor when it is bound to the ribosome.</text>
</comment>
<dbReference type="HAMAP" id="MF_01369_B">
    <property type="entry name" value="Ribosomal_uL23_B"/>
    <property type="match status" value="1"/>
</dbReference>
<dbReference type="GO" id="GO:0003735">
    <property type="term" value="F:structural constituent of ribosome"/>
    <property type="evidence" value="ECO:0007669"/>
    <property type="project" value="InterPro"/>
</dbReference>
<dbReference type="NCBIfam" id="NF004359">
    <property type="entry name" value="PRK05738.1-3"/>
    <property type="match status" value="1"/>
</dbReference>
<evidence type="ECO:0000256" key="2">
    <source>
        <dbReference type="ARBA" id="ARBA00022730"/>
    </source>
</evidence>
<keyword evidence="3 6" id="KW-0694">RNA-binding</keyword>
<dbReference type="InterPro" id="IPR012678">
    <property type="entry name" value="Ribosomal_uL23/eL15/eS24_sf"/>
</dbReference>
<comment type="caution">
    <text evidence="7">The sequence shown here is derived from an EMBL/GenBank/DDBJ whole genome shotgun (WGS) entry which is preliminary data.</text>
</comment>
<dbReference type="Proteomes" id="UP000276634">
    <property type="component" value="Unassembled WGS sequence"/>
</dbReference>
<dbReference type="RefSeq" id="WP_123400323.1">
    <property type="nucleotide sequence ID" value="NZ_RJVI01000001.1"/>
</dbReference>
<organism evidence="7 8">
    <name type="scientific">Inmirania thermothiophila</name>
    <dbReference type="NCBI Taxonomy" id="1750597"/>
    <lineage>
        <taxon>Bacteria</taxon>
        <taxon>Pseudomonadati</taxon>
        <taxon>Pseudomonadota</taxon>
        <taxon>Gammaproteobacteria</taxon>
        <taxon>Chromatiales</taxon>
        <taxon>Ectothiorhodospiraceae</taxon>
        <taxon>Inmirania</taxon>
    </lineage>
</organism>
<evidence type="ECO:0000313" key="7">
    <source>
        <dbReference type="EMBL" id="ROR34826.1"/>
    </source>
</evidence>
<dbReference type="SUPFAM" id="SSF54189">
    <property type="entry name" value="Ribosomal proteins S24e, L23 and L15e"/>
    <property type="match status" value="1"/>
</dbReference>
<dbReference type="Pfam" id="PF00276">
    <property type="entry name" value="Ribosomal_L23"/>
    <property type="match status" value="1"/>
</dbReference>
<dbReference type="InterPro" id="IPR013025">
    <property type="entry name" value="Ribosomal_uL23-like"/>
</dbReference>
<keyword evidence="5 6" id="KW-0687">Ribonucleoprotein</keyword>
<keyword evidence="8" id="KW-1185">Reference proteome</keyword>
<dbReference type="GO" id="GO:1990904">
    <property type="term" value="C:ribonucleoprotein complex"/>
    <property type="evidence" value="ECO:0007669"/>
    <property type="project" value="UniProtKB-KW"/>
</dbReference>
<sequence length="98" mass="11563">MNRERLMKILLAPVITEKSTRIADAHRQYAFRVARDATKPEIKRAVETMFEVEVDSVRVVNVHGKRKRFGRTPGRRPDWKKAYVRLREGHEIDFMGQD</sequence>
<dbReference type="GO" id="GO:0006412">
    <property type="term" value="P:translation"/>
    <property type="evidence" value="ECO:0007669"/>
    <property type="project" value="UniProtKB-UniRule"/>
</dbReference>